<sequence length="71" mass="7692">MEASTCAYWHHRPGHRAPLDTPAAPPVLLVASAHDPVTPVRGAAADFRRRSETGALTPPSTPARSVRRSRR</sequence>
<protein>
    <submittedName>
        <fullName evidence="3">Alpha/beta hydrolase</fullName>
    </submittedName>
</protein>
<name>A0ABV2Y589_9ACTN</name>
<accession>A0ABV2Y589</accession>
<evidence type="ECO:0000313" key="4">
    <source>
        <dbReference type="Proteomes" id="UP001550603"/>
    </source>
</evidence>
<dbReference type="Pfam" id="PF08386">
    <property type="entry name" value="Abhydrolase_4"/>
    <property type="match status" value="1"/>
</dbReference>
<evidence type="ECO:0000313" key="3">
    <source>
        <dbReference type="EMBL" id="MEU2271426.1"/>
    </source>
</evidence>
<feature type="domain" description="Peptidase S33 tripeptidyl aminopeptidase-like C-terminal" evidence="2">
    <location>
        <begin position="5"/>
        <end position="45"/>
    </location>
</feature>
<feature type="region of interest" description="Disordered" evidence="1">
    <location>
        <begin position="47"/>
        <end position="71"/>
    </location>
</feature>
<dbReference type="EMBL" id="JBEYBN010000073">
    <property type="protein sequence ID" value="MEU2271426.1"/>
    <property type="molecule type" value="Genomic_DNA"/>
</dbReference>
<dbReference type="Proteomes" id="UP001550603">
    <property type="component" value="Unassembled WGS sequence"/>
</dbReference>
<dbReference type="GO" id="GO:0016787">
    <property type="term" value="F:hydrolase activity"/>
    <property type="evidence" value="ECO:0007669"/>
    <property type="project" value="UniProtKB-KW"/>
</dbReference>
<evidence type="ECO:0000256" key="1">
    <source>
        <dbReference type="SAM" id="MobiDB-lite"/>
    </source>
</evidence>
<organism evidence="3 4">
    <name type="scientific">Streptomyces olindensis</name>
    <dbReference type="NCBI Taxonomy" id="358823"/>
    <lineage>
        <taxon>Bacteria</taxon>
        <taxon>Bacillati</taxon>
        <taxon>Actinomycetota</taxon>
        <taxon>Actinomycetes</taxon>
        <taxon>Kitasatosporales</taxon>
        <taxon>Streptomycetaceae</taxon>
        <taxon>Streptomyces</taxon>
    </lineage>
</organism>
<gene>
    <name evidence="3" type="ORF">ABZ568_34400</name>
</gene>
<evidence type="ECO:0000259" key="2">
    <source>
        <dbReference type="Pfam" id="PF08386"/>
    </source>
</evidence>
<comment type="caution">
    <text evidence="3">The sequence shown here is derived from an EMBL/GenBank/DDBJ whole genome shotgun (WGS) entry which is preliminary data.</text>
</comment>
<keyword evidence="3" id="KW-0378">Hydrolase</keyword>
<dbReference type="RefSeq" id="WP_359793158.1">
    <property type="nucleotide sequence ID" value="NZ_JBEYBN010000073.1"/>
</dbReference>
<proteinExistence type="predicted"/>
<keyword evidence="4" id="KW-1185">Reference proteome</keyword>
<reference evidence="3 4" key="1">
    <citation type="submission" date="2024-06" db="EMBL/GenBank/DDBJ databases">
        <title>The Natural Products Discovery Center: Release of the First 8490 Sequenced Strains for Exploring Actinobacteria Biosynthetic Diversity.</title>
        <authorList>
            <person name="Kalkreuter E."/>
            <person name="Kautsar S.A."/>
            <person name="Yang D."/>
            <person name="Bader C.D."/>
            <person name="Teijaro C.N."/>
            <person name="Fluegel L."/>
            <person name="Davis C.M."/>
            <person name="Simpson J.R."/>
            <person name="Lauterbach L."/>
            <person name="Steele A.D."/>
            <person name="Gui C."/>
            <person name="Meng S."/>
            <person name="Li G."/>
            <person name="Viehrig K."/>
            <person name="Ye F."/>
            <person name="Su P."/>
            <person name="Kiefer A.F."/>
            <person name="Nichols A."/>
            <person name="Cepeda A.J."/>
            <person name="Yan W."/>
            <person name="Fan B."/>
            <person name="Jiang Y."/>
            <person name="Adhikari A."/>
            <person name="Zheng C.-J."/>
            <person name="Schuster L."/>
            <person name="Cowan T.M."/>
            <person name="Smanski M.J."/>
            <person name="Chevrette M.G."/>
            <person name="De Carvalho L.P.S."/>
            <person name="Shen B."/>
        </authorList>
    </citation>
    <scope>NUCLEOTIDE SEQUENCE [LARGE SCALE GENOMIC DNA]</scope>
    <source>
        <strain evidence="3 4">NPDC019583</strain>
    </source>
</reference>
<dbReference type="InterPro" id="IPR013595">
    <property type="entry name" value="Pept_S33_TAP-like_C"/>
</dbReference>